<keyword evidence="5" id="KW-0732">Signal</keyword>
<dbReference type="PROSITE" id="PS51318">
    <property type="entry name" value="TAT"/>
    <property type="match status" value="1"/>
</dbReference>
<proteinExistence type="predicted"/>
<dbReference type="InterPro" id="IPR000572">
    <property type="entry name" value="OxRdtase_Mopterin-bd_dom"/>
</dbReference>
<dbReference type="SUPFAM" id="SSF56524">
    <property type="entry name" value="Oxidoreductase molybdopterin-binding domain"/>
    <property type="match status" value="1"/>
</dbReference>
<dbReference type="GO" id="GO:0006790">
    <property type="term" value="P:sulfur compound metabolic process"/>
    <property type="evidence" value="ECO:0007669"/>
    <property type="project" value="TreeGrafter"/>
</dbReference>
<keyword evidence="3" id="KW-0479">Metal-binding</keyword>
<dbReference type="Pfam" id="PF03404">
    <property type="entry name" value="Mo-co_dimer"/>
    <property type="match status" value="1"/>
</dbReference>
<dbReference type="EMBL" id="CP002021">
    <property type="protein sequence ID" value="ADG31851.1"/>
    <property type="molecule type" value="Genomic_DNA"/>
</dbReference>
<dbReference type="KEGG" id="tin:Tint_2510"/>
<evidence type="ECO:0000259" key="7">
    <source>
        <dbReference type="Pfam" id="PF03404"/>
    </source>
</evidence>
<sequence>MDRTLHRREWLTLAAASTAALIARPAWAVVAAQAETPLQSFTGPGANPFWNSVGPYVTYPQKSPLLRLTDRPIQLETPRAYFRSAITPNEAFYVRYHLPDIPNAIDLKTWRLELTGNFKRPLQFSFDQLLREFRSVDIAAVNQCSGNSRSYFQPRVPGGQWGNGAMGNAMWTGVRLRDVLARAGIEKGTVQIQFEGLDHGPGPEGKGSHRFIKSWDVHEPILDEAIIAYAMNGEPLPMLNGFPVRLVMPGKFATYWTKHLTHIRALTAPDTNFWMYPAYQIPDTPNGSTTPEALKAGKVKLVPIGHVNMPVRSFIIDPDDSAPVVHGLPTVIRGIAFSGMGGIRKVEVSTDGGQTWKAAKLGRDLGRYSFREFELAWKPELPGLQTLAVRATDTGGHVQPDSGVWNPGGYLWNKIERQQVLVLGA</sequence>
<protein>
    <submittedName>
        <fullName evidence="8">Oxidoreductase molybdopterin binding protein</fullName>
    </submittedName>
</protein>
<organism evidence="8">
    <name type="scientific">Thiomonas intermedia (strain K12)</name>
    <name type="common">Thiobacillus intermedius</name>
    <dbReference type="NCBI Taxonomy" id="75379"/>
    <lineage>
        <taxon>Bacteria</taxon>
        <taxon>Pseudomonadati</taxon>
        <taxon>Pseudomonadota</taxon>
        <taxon>Betaproteobacteria</taxon>
        <taxon>Burkholderiales</taxon>
        <taxon>Thiomonas</taxon>
    </lineage>
</organism>
<feature type="domain" description="Moybdenum cofactor oxidoreductase dimerisation" evidence="7">
    <location>
        <begin position="308"/>
        <end position="414"/>
    </location>
</feature>
<dbReference type="InterPro" id="IPR008335">
    <property type="entry name" value="Mopterin_OxRdtase_euk"/>
</dbReference>
<dbReference type="InterPro" id="IPR036374">
    <property type="entry name" value="OxRdtase_Mopterin-bd_sf"/>
</dbReference>
<name>D5X5F8_THIK1</name>
<dbReference type="SUPFAM" id="SSF81296">
    <property type="entry name" value="E set domains"/>
    <property type="match status" value="1"/>
</dbReference>
<dbReference type="HOGENOM" id="CLU_003827_5_5_4"/>
<feature type="signal peptide" evidence="5">
    <location>
        <begin position="1"/>
        <end position="28"/>
    </location>
</feature>
<feature type="chain" id="PRO_5003080097" evidence="5">
    <location>
        <begin position="29"/>
        <end position="425"/>
    </location>
</feature>
<evidence type="ECO:0000256" key="3">
    <source>
        <dbReference type="ARBA" id="ARBA00022723"/>
    </source>
</evidence>
<dbReference type="PANTHER" id="PTHR19372">
    <property type="entry name" value="SULFITE REDUCTASE"/>
    <property type="match status" value="1"/>
</dbReference>
<dbReference type="Gene3D" id="3.90.420.10">
    <property type="entry name" value="Oxidoreductase, molybdopterin-binding domain"/>
    <property type="match status" value="1"/>
</dbReference>
<feature type="domain" description="Oxidoreductase molybdopterin-binding" evidence="6">
    <location>
        <begin position="101"/>
        <end position="274"/>
    </location>
</feature>
<dbReference type="InterPro" id="IPR005066">
    <property type="entry name" value="MoCF_OxRdtse_dimer"/>
</dbReference>
<dbReference type="GO" id="GO:0008482">
    <property type="term" value="F:sulfite oxidase activity"/>
    <property type="evidence" value="ECO:0007669"/>
    <property type="project" value="TreeGrafter"/>
</dbReference>
<evidence type="ECO:0000259" key="6">
    <source>
        <dbReference type="Pfam" id="PF00174"/>
    </source>
</evidence>
<dbReference type="AlphaFoldDB" id="D5X5F8"/>
<evidence type="ECO:0000256" key="1">
    <source>
        <dbReference type="ARBA" id="ARBA00001924"/>
    </source>
</evidence>
<keyword evidence="2" id="KW-0500">Molybdenum</keyword>
<dbReference type="GO" id="GO:0020037">
    <property type="term" value="F:heme binding"/>
    <property type="evidence" value="ECO:0007669"/>
    <property type="project" value="TreeGrafter"/>
</dbReference>
<dbReference type="PANTHER" id="PTHR19372:SF7">
    <property type="entry name" value="SULFITE OXIDASE, MITOCHONDRIAL"/>
    <property type="match status" value="1"/>
</dbReference>
<comment type="cofactor">
    <cofactor evidence="1">
        <name>Mo-molybdopterin</name>
        <dbReference type="ChEBI" id="CHEBI:71302"/>
    </cofactor>
</comment>
<dbReference type="BioCyc" id="TINT75379:TINT_RS12570-MONOMER"/>
<dbReference type="PRINTS" id="PR00407">
    <property type="entry name" value="EUMOPTERIN"/>
</dbReference>
<evidence type="ECO:0000313" key="8">
    <source>
        <dbReference type="EMBL" id="ADG31851.1"/>
    </source>
</evidence>
<dbReference type="GO" id="GO:0030151">
    <property type="term" value="F:molybdenum ion binding"/>
    <property type="evidence" value="ECO:0007669"/>
    <property type="project" value="InterPro"/>
</dbReference>
<keyword evidence="4" id="KW-0560">Oxidoreductase</keyword>
<dbReference type="Pfam" id="PF00174">
    <property type="entry name" value="Oxidored_molyb"/>
    <property type="match status" value="1"/>
</dbReference>
<gene>
    <name evidence="8" type="ordered locus">Tint_2510</name>
</gene>
<dbReference type="InterPro" id="IPR014756">
    <property type="entry name" value="Ig_E-set"/>
</dbReference>
<dbReference type="GO" id="GO:0043546">
    <property type="term" value="F:molybdopterin cofactor binding"/>
    <property type="evidence" value="ECO:0007669"/>
    <property type="project" value="TreeGrafter"/>
</dbReference>
<dbReference type="InterPro" id="IPR006311">
    <property type="entry name" value="TAT_signal"/>
</dbReference>
<dbReference type="eggNOG" id="COG2041">
    <property type="taxonomic scope" value="Bacteria"/>
</dbReference>
<reference evidence="8" key="1">
    <citation type="submission" date="2010-04" db="EMBL/GenBank/DDBJ databases">
        <title>Complete sequence of Thiomonas intermedia K12.</title>
        <authorList>
            <consortium name="US DOE Joint Genome Institute"/>
            <person name="Lucas S."/>
            <person name="Copeland A."/>
            <person name="Lapidus A."/>
            <person name="Cheng J.-F."/>
            <person name="Bruce D."/>
            <person name="Goodwin L."/>
            <person name="Pitluck S."/>
            <person name="Davenport K."/>
            <person name="Detter J.C."/>
            <person name="Han C."/>
            <person name="Tapia R."/>
            <person name="Land M."/>
            <person name="Hauser L."/>
            <person name="Kyrpides N."/>
            <person name="Ovchinnikova G."/>
            <person name="Kerfeld C.A."/>
            <person name="Cannon G.C."/>
            <person name="Heinhorst S."/>
            <person name="Woyke T."/>
        </authorList>
    </citation>
    <scope>NUCLEOTIDE SEQUENCE [LARGE SCALE GENOMIC DNA]</scope>
    <source>
        <strain evidence="8">K12</strain>
    </source>
</reference>
<dbReference type="STRING" id="75379.Tint_2510"/>
<accession>D5X5F8</accession>
<evidence type="ECO:0000256" key="5">
    <source>
        <dbReference type="SAM" id="SignalP"/>
    </source>
</evidence>
<dbReference type="Gene3D" id="2.60.40.650">
    <property type="match status" value="1"/>
</dbReference>
<evidence type="ECO:0000256" key="2">
    <source>
        <dbReference type="ARBA" id="ARBA00022505"/>
    </source>
</evidence>
<evidence type="ECO:0000256" key="4">
    <source>
        <dbReference type="ARBA" id="ARBA00023002"/>
    </source>
</evidence>